<gene>
    <name evidence="1" type="ORF">AAD027_16800</name>
</gene>
<name>A0ABU9J508_9GAMM</name>
<keyword evidence="2" id="KW-1185">Reference proteome</keyword>
<comment type="caution">
    <text evidence="1">The sequence shown here is derived from an EMBL/GenBank/DDBJ whole genome shotgun (WGS) entry which is preliminary data.</text>
</comment>
<dbReference type="EMBL" id="JBBWWT010000011">
    <property type="protein sequence ID" value="MEL1266015.1"/>
    <property type="molecule type" value="Genomic_DNA"/>
</dbReference>
<accession>A0ABU9J508</accession>
<dbReference type="Proteomes" id="UP001459204">
    <property type="component" value="Unassembled WGS sequence"/>
</dbReference>
<organism evidence="1 2">
    <name type="scientific">Pseudoxanthomonas putridarboris</name>
    <dbReference type="NCBI Taxonomy" id="752605"/>
    <lineage>
        <taxon>Bacteria</taxon>
        <taxon>Pseudomonadati</taxon>
        <taxon>Pseudomonadota</taxon>
        <taxon>Gammaproteobacteria</taxon>
        <taxon>Lysobacterales</taxon>
        <taxon>Lysobacteraceae</taxon>
        <taxon>Pseudoxanthomonas</taxon>
    </lineage>
</organism>
<sequence>MPATLTDMPGSPVVRLGWIDLRPRQASPNRFEATPGGKREVVRCAHGQAGGFAVCKKGKGLFTISRSAAGIRKRRPVVPAAFNSRMAGQAGTQRLSWSRHEHSEEQRHWVPAFAGMTNSFFETVNRFLQAAKPPTSPFTPYYFFRCIRPNADSP</sequence>
<reference evidence="1 2" key="1">
    <citation type="submission" date="2024-04" db="EMBL/GenBank/DDBJ databases">
        <title>Draft genome sequence of Pseudoxanthomonas putridarboris WD12.</title>
        <authorList>
            <person name="Oh J."/>
        </authorList>
    </citation>
    <scope>NUCLEOTIDE SEQUENCE [LARGE SCALE GENOMIC DNA]</scope>
    <source>
        <strain evidence="1 2">WD12</strain>
    </source>
</reference>
<protein>
    <submittedName>
        <fullName evidence="1">Uncharacterized protein</fullName>
    </submittedName>
</protein>
<evidence type="ECO:0000313" key="2">
    <source>
        <dbReference type="Proteomes" id="UP001459204"/>
    </source>
</evidence>
<evidence type="ECO:0000313" key="1">
    <source>
        <dbReference type="EMBL" id="MEL1266015.1"/>
    </source>
</evidence>
<proteinExistence type="predicted"/>